<dbReference type="InterPro" id="IPR000709">
    <property type="entry name" value="Leu_Ile_Val-bd"/>
</dbReference>
<dbReference type="PRINTS" id="PR00337">
    <property type="entry name" value="LEUILEVALBP"/>
</dbReference>
<dbReference type="PANTHER" id="PTHR30483:SF6">
    <property type="entry name" value="PERIPLASMIC BINDING PROTEIN OF ABC TRANSPORTER FOR NATURAL AMINO ACIDS"/>
    <property type="match status" value="1"/>
</dbReference>
<dbReference type="PANTHER" id="PTHR30483">
    <property type="entry name" value="LEUCINE-SPECIFIC-BINDING PROTEIN"/>
    <property type="match status" value="1"/>
</dbReference>
<dbReference type="RefSeq" id="WP_183753345.1">
    <property type="nucleotide sequence ID" value="NZ_JACICC010000006.1"/>
</dbReference>
<dbReference type="GO" id="GO:0006865">
    <property type="term" value="P:amino acid transport"/>
    <property type="evidence" value="ECO:0007669"/>
    <property type="project" value="UniProtKB-KW"/>
</dbReference>
<keyword evidence="2" id="KW-0813">Transport</keyword>
<dbReference type="InterPro" id="IPR028081">
    <property type="entry name" value="Leu-bd"/>
</dbReference>
<feature type="domain" description="Leucine-binding protein" evidence="5">
    <location>
        <begin position="29"/>
        <end position="375"/>
    </location>
</feature>
<keyword evidence="7" id="KW-1185">Reference proteome</keyword>
<evidence type="ECO:0000256" key="1">
    <source>
        <dbReference type="ARBA" id="ARBA00010062"/>
    </source>
</evidence>
<dbReference type="EMBL" id="JACICC010000006">
    <property type="protein sequence ID" value="MBB3810394.1"/>
    <property type="molecule type" value="Genomic_DNA"/>
</dbReference>
<dbReference type="AlphaFoldDB" id="A0A7W6EHR3"/>
<keyword evidence="3" id="KW-0732">Signal</keyword>
<evidence type="ECO:0000256" key="3">
    <source>
        <dbReference type="ARBA" id="ARBA00022729"/>
    </source>
</evidence>
<dbReference type="Pfam" id="PF13458">
    <property type="entry name" value="Peripla_BP_6"/>
    <property type="match status" value="1"/>
</dbReference>
<dbReference type="InterPro" id="IPR051010">
    <property type="entry name" value="BCAA_transport"/>
</dbReference>
<dbReference type="SUPFAM" id="SSF53822">
    <property type="entry name" value="Periplasmic binding protein-like I"/>
    <property type="match status" value="1"/>
</dbReference>
<comment type="caution">
    <text evidence="6">The sequence shown here is derived from an EMBL/GenBank/DDBJ whole genome shotgun (WGS) entry which is preliminary data.</text>
</comment>
<accession>A0A7W6EHR3</accession>
<evidence type="ECO:0000256" key="4">
    <source>
        <dbReference type="ARBA" id="ARBA00022970"/>
    </source>
</evidence>
<evidence type="ECO:0000313" key="6">
    <source>
        <dbReference type="EMBL" id="MBB3810394.1"/>
    </source>
</evidence>
<keyword evidence="4" id="KW-0029">Amino-acid transport</keyword>
<reference evidence="6 7" key="1">
    <citation type="submission" date="2020-08" db="EMBL/GenBank/DDBJ databases">
        <title>Genomic Encyclopedia of Type Strains, Phase IV (KMG-IV): sequencing the most valuable type-strain genomes for metagenomic binning, comparative biology and taxonomic classification.</title>
        <authorList>
            <person name="Goeker M."/>
        </authorList>
    </citation>
    <scope>NUCLEOTIDE SEQUENCE [LARGE SCALE GENOMIC DNA]</scope>
    <source>
        <strain evidence="6 7">DSM 28760</strain>
    </source>
</reference>
<evidence type="ECO:0000313" key="7">
    <source>
        <dbReference type="Proteomes" id="UP000537592"/>
    </source>
</evidence>
<name>A0A7W6EHR3_9HYPH</name>
<evidence type="ECO:0000256" key="2">
    <source>
        <dbReference type="ARBA" id="ARBA00022448"/>
    </source>
</evidence>
<dbReference type="InterPro" id="IPR028082">
    <property type="entry name" value="Peripla_BP_I"/>
</dbReference>
<organism evidence="6 7">
    <name type="scientific">Pseudochelatococcus contaminans</name>
    <dbReference type="NCBI Taxonomy" id="1538103"/>
    <lineage>
        <taxon>Bacteria</taxon>
        <taxon>Pseudomonadati</taxon>
        <taxon>Pseudomonadota</taxon>
        <taxon>Alphaproteobacteria</taxon>
        <taxon>Hyphomicrobiales</taxon>
        <taxon>Chelatococcaceae</taxon>
        <taxon>Pseudochelatococcus</taxon>
    </lineage>
</organism>
<dbReference type="Gene3D" id="3.40.50.2300">
    <property type="match status" value="2"/>
</dbReference>
<sequence length="382" mass="40843">MSLLTRVAGACALSVFSAGFLISGVLAQPLRVGVMLPLSGPSAAVGNQTREGVELGLKALNANGGLLGREIDYVVADDESVPAIGLSRVNELLAKDIEVLVGGWNSPVLLAYQPILAKENIFSIATIAKVDQVLTGADKHAFKISPDNKDDARQIAKLVVDKLDAKSVLFMSQSDVYGDTTQKAMEAEILALRPDIKVLGREQFQYQETNFRNLLEKARSLNPDVIVVTNSSQASGMAAMLQQADEIDLPNKIVVMQGGLTDITVGAAGPSANGVYSVGFYFADKPPYSEIPLNKEFVEAYRAAYGVTPDAMAASGYIAVQVWAEAVRRAGTTERVAVSKAMRGQSFPDTIWGEVSVDDRGQLSANYTLFQVTDGERTPLPD</sequence>
<dbReference type="Proteomes" id="UP000537592">
    <property type="component" value="Unassembled WGS sequence"/>
</dbReference>
<comment type="similarity">
    <text evidence="1">Belongs to the leucine-binding protein family.</text>
</comment>
<proteinExistence type="inferred from homology"/>
<gene>
    <name evidence="6" type="ORF">FHS81_002495</name>
</gene>
<protein>
    <submittedName>
        <fullName evidence="6">Branched-chain amino acid transport system substrate-binding protein</fullName>
    </submittedName>
</protein>
<evidence type="ECO:0000259" key="5">
    <source>
        <dbReference type="Pfam" id="PF13458"/>
    </source>
</evidence>